<evidence type="ECO:0000256" key="2">
    <source>
        <dbReference type="ARBA" id="ARBA00022692"/>
    </source>
</evidence>
<dbReference type="HOGENOM" id="CLU_000604_84_5_11"/>
<dbReference type="GO" id="GO:0005886">
    <property type="term" value="C:plasma membrane"/>
    <property type="evidence" value="ECO:0007669"/>
    <property type="project" value="UniProtKB-SubCell"/>
</dbReference>
<dbReference type="OrthoDB" id="9806127at2"/>
<accession>E3IVM4</accession>
<evidence type="ECO:0000256" key="5">
    <source>
        <dbReference type="ARBA" id="ARBA00022989"/>
    </source>
</evidence>
<dbReference type="EMBL" id="CP002299">
    <property type="protein sequence ID" value="ADP82530.1"/>
    <property type="molecule type" value="Genomic_DNA"/>
</dbReference>
<dbReference type="InterPro" id="IPR003439">
    <property type="entry name" value="ABC_transporter-like_ATP-bd"/>
</dbReference>
<dbReference type="PROSITE" id="PS50893">
    <property type="entry name" value="ABC_TRANSPORTER_2"/>
    <property type="match status" value="1"/>
</dbReference>
<feature type="transmembrane region" description="Helical" evidence="7">
    <location>
        <begin position="257"/>
        <end position="276"/>
    </location>
</feature>
<dbReference type="SMART" id="SM00382">
    <property type="entry name" value="AAA"/>
    <property type="match status" value="1"/>
</dbReference>
<dbReference type="Gene3D" id="1.20.1560.10">
    <property type="entry name" value="ABC transporter type 1, transmembrane domain"/>
    <property type="match status" value="1"/>
</dbReference>
<feature type="domain" description="ABC transporter" evidence="8">
    <location>
        <begin position="356"/>
        <end position="568"/>
    </location>
</feature>
<evidence type="ECO:0000256" key="3">
    <source>
        <dbReference type="ARBA" id="ARBA00022741"/>
    </source>
</evidence>
<dbReference type="InterPro" id="IPR036640">
    <property type="entry name" value="ABC1_TM_sf"/>
</dbReference>
<keyword evidence="5 7" id="KW-1133">Transmembrane helix</keyword>
<feature type="transmembrane region" description="Helical" evidence="7">
    <location>
        <begin position="149"/>
        <end position="166"/>
    </location>
</feature>
<evidence type="ECO:0000256" key="1">
    <source>
        <dbReference type="ARBA" id="ARBA00004651"/>
    </source>
</evidence>
<dbReference type="PANTHER" id="PTHR24221">
    <property type="entry name" value="ATP-BINDING CASSETTE SUB-FAMILY B"/>
    <property type="match status" value="1"/>
</dbReference>
<keyword evidence="11" id="KW-1185">Reference proteome</keyword>
<evidence type="ECO:0000313" key="10">
    <source>
        <dbReference type="EMBL" id="ADP82530.1"/>
    </source>
</evidence>
<proteinExistence type="predicted"/>
<evidence type="ECO:0000256" key="6">
    <source>
        <dbReference type="ARBA" id="ARBA00023136"/>
    </source>
</evidence>
<keyword evidence="4" id="KW-0067">ATP-binding</keyword>
<dbReference type="KEGG" id="fri:FraEuI1c_4537"/>
<evidence type="ECO:0000256" key="7">
    <source>
        <dbReference type="SAM" id="Phobius"/>
    </source>
</evidence>
<protein>
    <submittedName>
        <fullName evidence="10">ABC transporter transmembrane region</fullName>
    </submittedName>
</protein>
<dbReference type="eggNOG" id="COG1132">
    <property type="taxonomic scope" value="Bacteria"/>
</dbReference>
<keyword evidence="6 7" id="KW-0472">Membrane</keyword>
<dbReference type="STRING" id="298654.FraEuI1c_4537"/>
<keyword evidence="3" id="KW-0547">Nucleotide-binding</keyword>
<dbReference type="AlphaFoldDB" id="E3IVM4"/>
<dbReference type="PROSITE" id="PS50929">
    <property type="entry name" value="ABC_TM1F"/>
    <property type="match status" value="1"/>
</dbReference>
<name>E3IVM4_PSEI1</name>
<dbReference type="InterPro" id="IPR003593">
    <property type="entry name" value="AAA+_ATPase"/>
</dbReference>
<evidence type="ECO:0000313" key="11">
    <source>
        <dbReference type="Proteomes" id="UP000002484"/>
    </source>
</evidence>
<organism evidence="10 11">
    <name type="scientific">Pseudofrankia inefficax (strain DSM 45817 / CECT 9037 / DDB 130130 / EuI1c)</name>
    <name type="common">Frankia inefficax</name>
    <dbReference type="NCBI Taxonomy" id="298654"/>
    <lineage>
        <taxon>Bacteria</taxon>
        <taxon>Bacillati</taxon>
        <taxon>Actinomycetota</taxon>
        <taxon>Actinomycetes</taxon>
        <taxon>Frankiales</taxon>
        <taxon>Frankiaceae</taxon>
        <taxon>Pseudofrankia</taxon>
    </lineage>
</organism>
<dbReference type="GO" id="GO:0034040">
    <property type="term" value="F:ATPase-coupled lipid transmembrane transporter activity"/>
    <property type="evidence" value="ECO:0007669"/>
    <property type="project" value="TreeGrafter"/>
</dbReference>
<evidence type="ECO:0000259" key="8">
    <source>
        <dbReference type="PROSITE" id="PS50893"/>
    </source>
</evidence>
<dbReference type="SUPFAM" id="SSF90123">
    <property type="entry name" value="ABC transporter transmembrane region"/>
    <property type="match status" value="1"/>
</dbReference>
<dbReference type="GO" id="GO:0140359">
    <property type="term" value="F:ABC-type transporter activity"/>
    <property type="evidence" value="ECO:0007669"/>
    <property type="project" value="InterPro"/>
</dbReference>
<dbReference type="InterPro" id="IPR027417">
    <property type="entry name" value="P-loop_NTPase"/>
</dbReference>
<feature type="transmembrane region" description="Helical" evidence="7">
    <location>
        <begin position="67"/>
        <end position="84"/>
    </location>
</feature>
<feature type="transmembrane region" description="Helical" evidence="7">
    <location>
        <begin position="29"/>
        <end position="55"/>
    </location>
</feature>
<dbReference type="SUPFAM" id="SSF52540">
    <property type="entry name" value="P-loop containing nucleoside triphosphate hydrolases"/>
    <property type="match status" value="1"/>
</dbReference>
<dbReference type="GO" id="GO:0005524">
    <property type="term" value="F:ATP binding"/>
    <property type="evidence" value="ECO:0007669"/>
    <property type="project" value="UniProtKB-KW"/>
</dbReference>
<sequence length="568" mass="60680">MAEIRVLAEDPSTARVFRRFWPYLRPHRAIFAAALLANVASSAAVVGIAPAIGLGVDAVTDGDERRLWWAVALMAGLVLARMVLLRSSEVLLSAAGERTIRGLRDLVVDRLGRAPLRFIEAHRTGDLLRRSTGEISDLTLFLRDQLPNLLGFGLTVALTTALLLVYSLLLALLLLALFMPVAILVVAWFTRGAPRAFGRQAAADATMTATFTETLNAHEALVAPGRPQEWVRRFRVDNDELLRAADRTIAVQSRLELFGMIEGLATAALLLLSVWLVRAGQVSVGTVVVFVVATRNLFESMLTLSGLAGQAQLARTGLARLTDLLDALAPAGRAPAEPPAGTELLAGTELPARGDLVADGLSFGYAEGADVLRDVSVTFPSGDRAGLVGVTGSGKTTLAKLLTGLYEPDVGTVRYGGVDLRVADPDQVRARIVLIPQQVHIITGTLAENLALAPGEPDRAAMERAVELLGLGDWTARLGGLDADVGMRGSRLSAGERQIVGLLRAGLVDPPVLLLDEATADLDPDAARRLETAVERLRPGRTLVVIAHRPTTIERLPRIVRVESGRLN</sequence>
<dbReference type="Proteomes" id="UP000002484">
    <property type="component" value="Chromosome"/>
</dbReference>
<dbReference type="Pfam" id="PF00664">
    <property type="entry name" value="ABC_membrane"/>
    <property type="match status" value="1"/>
</dbReference>
<dbReference type="InterPro" id="IPR011527">
    <property type="entry name" value="ABC1_TM_dom"/>
</dbReference>
<dbReference type="InterPro" id="IPR039421">
    <property type="entry name" value="Type_1_exporter"/>
</dbReference>
<dbReference type="Gene3D" id="3.40.50.300">
    <property type="entry name" value="P-loop containing nucleotide triphosphate hydrolases"/>
    <property type="match status" value="1"/>
</dbReference>
<evidence type="ECO:0000256" key="4">
    <source>
        <dbReference type="ARBA" id="ARBA00022840"/>
    </source>
</evidence>
<dbReference type="InParanoid" id="E3IVM4"/>
<feature type="domain" description="ABC transmembrane type-1" evidence="9">
    <location>
        <begin position="32"/>
        <end position="313"/>
    </location>
</feature>
<dbReference type="PANTHER" id="PTHR24221:SF654">
    <property type="entry name" value="ATP-BINDING CASSETTE SUB-FAMILY B MEMBER 6"/>
    <property type="match status" value="1"/>
</dbReference>
<keyword evidence="2 7" id="KW-0812">Transmembrane</keyword>
<feature type="transmembrane region" description="Helical" evidence="7">
    <location>
        <begin position="172"/>
        <end position="190"/>
    </location>
</feature>
<evidence type="ECO:0000259" key="9">
    <source>
        <dbReference type="PROSITE" id="PS50929"/>
    </source>
</evidence>
<reference evidence="10 11" key="1">
    <citation type="submission" date="2010-10" db="EMBL/GenBank/DDBJ databases">
        <title>Complete sequence of Frankia sp. EuI1c.</title>
        <authorList>
            <consortium name="US DOE Joint Genome Institute"/>
            <person name="Lucas S."/>
            <person name="Copeland A."/>
            <person name="Lapidus A."/>
            <person name="Cheng J.-F."/>
            <person name="Bruce D."/>
            <person name="Goodwin L."/>
            <person name="Pitluck S."/>
            <person name="Chertkov O."/>
            <person name="Detter J.C."/>
            <person name="Han C."/>
            <person name="Tapia R."/>
            <person name="Land M."/>
            <person name="Hauser L."/>
            <person name="Jeffries C."/>
            <person name="Kyrpides N."/>
            <person name="Ivanova N."/>
            <person name="Mikhailova N."/>
            <person name="Beauchemin N."/>
            <person name="Sen A."/>
            <person name="Sur S.A."/>
            <person name="Gtari M."/>
            <person name="Wall L."/>
            <person name="Tisa L."/>
            <person name="Woyke T."/>
        </authorList>
    </citation>
    <scope>NUCLEOTIDE SEQUENCE [LARGE SCALE GENOMIC DNA]</scope>
    <source>
        <strain evidence="11">DSM 45817 / CECT 9037 / EuI1c</strain>
    </source>
</reference>
<dbReference type="Pfam" id="PF00005">
    <property type="entry name" value="ABC_tran"/>
    <property type="match status" value="1"/>
</dbReference>
<gene>
    <name evidence="10" type="ordered locus">FraEuI1c_4537</name>
</gene>
<dbReference type="GO" id="GO:0016887">
    <property type="term" value="F:ATP hydrolysis activity"/>
    <property type="evidence" value="ECO:0007669"/>
    <property type="project" value="InterPro"/>
</dbReference>
<comment type="subcellular location">
    <subcellularLocation>
        <location evidence="1">Cell membrane</location>
        <topology evidence="1">Multi-pass membrane protein</topology>
    </subcellularLocation>
</comment>